<dbReference type="InterPro" id="IPR026960">
    <property type="entry name" value="RVT-Znf"/>
</dbReference>
<dbReference type="EMBL" id="PKMF04000037">
    <property type="protein sequence ID" value="KAK7856420.1"/>
    <property type="molecule type" value="Genomic_DNA"/>
</dbReference>
<sequence>METQIKVRSGTRFITADQATTPQKVSTQPGDVVWKLIWNLNVQSKVRNFLWRTCQNALSVKQNLRRRHIINEDVCDLCKHETESVFHALWGCEQLSQVWGTLFSFSFRQTRTFSSIQEVLLYADKEQKNPKLLASVMWTLWHRRNRVRTSSADFPLAQLLSQGRVHYKSRKEGYQYHLHFAYFSNANQTFLSSFLTEPFPKGIGRLTSLRTLEKFIIGGINNVGECKLGELKNLVHLKGSLAIGDLENALLNQKSNEKHILCWRKFARMDACLENTHKRKACILYRILTNERSARLKSLNPEECMWFSCPLD</sequence>
<keyword evidence="3" id="KW-1185">Reference proteome</keyword>
<evidence type="ECO:0000313" key="2">
    <source>
        <dbReference type="EMBL" id="KAK7856420.1"/>
    </source>
</evidence>
<reference evidence="2 3" key="1">
    <citation type="journal article" date="2018" name="Sci. Data">
        <title>The draft genome sequence of cork oak.</title>
        <authorList>
            <person name="Ramos A.M."/>
            <person name="Usie A."/>
            <person name="Barbosa P."/>
            <person name="Barros P.M."/>
            <person name="Capote T."/>
            <person name="Chaves I."/>
            <person name="Simoes F."/>
            <person name="Abreu I."/>
            <person name="Carrasquinho I."/>
            <person name="Faro C."/>
            <person name="Guimaraes J.B."/>
            <person name="Mendonca D."/>
            <person name="Nobrega F."/>
            <person name="Rodrigues L."/>
            <person name="Saibo N.J.M."/>
            <person name="Varela M.C."/>
            <person name="Egas C."/>
            <person name="Matos J."/>
            <person name="Miguel C.M."/>
            <person name="Oliveira M.M."/>
            <person name="Ricardo C.P."/>
            <person name="Goncalves S."/>
        </authorList>
    </citation>
    <scope>NUCLEOTIDE SEQUENCE [LARGE SCALE GENOMIC DNA]</scope>
    <source>
        <strain evidence="3">cv. HL8</strain>
    </source>
</reference>
<gene>
    <name evidence="2" type="ORF">CFP56_023758</name>
</gene>
<organism evidence="2 3">
    <name type="scientific">Quercus suber</name>
    <name type="common">Cork oak</name>
    <dbReference type="NCBI Taxonomy" id="58331"/>
    <lineage>
        <taxon>Eukaryota</taxon>
        <taxon>Viridiplantae</taxon>
        <taxon>Streptophyta</taxon>
        <taxon>Embryophyta</taxon>
        <taxon>Tracheophyta</taxon>
        <taxon>Spermatophyta</taxon>
        <taxon>Magnoliopsida</taxon>
        <taxon>eudicotyledons</taxon>
        <taxon>Gunneridae</taxon>
        <taxon>Pentapetalae</taxon>
        <taxon>rosids</taxon>
        <taxon>fabids</taxon>
        <taxon>Fagales</taxon>
        <taxon>Fagaceae</taxon>
        <taxon>Quercus</taxon>
    </lineage>
</organism>
<dbReference type="Proteomes" id="UP000237347">
    <property type="component" value="Unassembled WGS sequence"/>
</dbReference>
<dbReference type="AlphaFoldDB" id="A0AAW0LYC1"/>
<comment type="caution">
    <text evidence="2">The sequence shown here is derived from an EMBL/GenBank/DDBJ whole genome shotgun (WGS) entry which is preliminary data.</text>
</comment>
<proteinExistence type="predicted"/>
<evidence type="ECO:0000313" key="3">
    <source>
        <dbReference type="Proteomes" id="UP000237347"/>
    </source>
</evidence>
<evidence type="ECO:0000259" key="1">
    <source>
        <dbReference type="Pfam" id="PF13966"/>
    </source>
</evidence>
<name>A0AAW0LYC1_QUESU</name>
<protein>
    <submittedName>
        <fullName evidence="2">Ribonuclease h protein</fullName>
    </submittedName>
</protein>
<feature type="domain" description="Reverse transcriptase zinc-binding" evidence="1">
    <location>
        <begin position="29"/>
        <end position="99"/>
    </location>
</feature>
<dbReference type="Pfam" id="PF13966">
    <property type="entry name" value="zf-RVT"/>
    <property type="match status" value="1"/>
</dbReference>
<accession>A0AAW0LYC1</accession>